<dbReference type="SFLD" id="SFLDF00562">
    <property type="entry name" value="HemN-like__clustered_with_heat"/>
    <property type="match status" value="1"/>
</dbReference>
<feature type="domain" description="Radical SAM core" evidence="10">
    <location>
        <begin position="1"/>
        <end position="231"/>
    </location>
</feature>
<keyword evidence="6 9" id="KW-0408">Iron</keyword>
<organism evidence="11 12">
    <name type="scientific">Alkalicella caledoniensis</name>
    <dbReference type="NCBI Taxonomy" id="2731377"/>
    <lineage>
        <taxon>Bacteria</taxon>
        <taxon>Bacillati</taxon>
        <taxon>Bacillota</taxon>
        <taxon>Clostridia</taxon>
        <taxon>Eubacteriales</taxon>
        <taxon>Proteinivoracaceae</taxon>
        <taxon>Alkalicella</taxon>
    </lineage>
</organism>
<dbReference type="EMBL" id="CP058559">
    <property type="protein sequence ID" value="QNO13573.1"/>
    <property type="molecule type" value="Genomic_DNA"/>
</dbReference>
<dbReference type="InterPro" id="IPR004559">
    <property type="entry name" value="HemW-like"/>
</dbReference>
<keyword evidence="4 9" id="KW-0949">S-adenosyl-L-methionine</keyword>
<evidence type="ECO:0000256" key="3">
    <source>
        <dbReference type="ARBA" id="ARBA00022617"/>
    </source>
</evidence>
<keyword evidence="3 9" id="KW-0349">Heme</keyword>
<dbReference type="GO" id="GO:0046872">
    <property type="term" value="F:metal ion binding"/>
    <property type="evidence" value="ECO:0007669"/>
    <property type="project" value="UniProtKB-UniRule"/>
</dbReference>
<dbReference type="InterPro" id="IPR013785">
    <property type="entry name" value="Aldolase_TIM"/>
</dbReference>
<evidence type="ECO:0000256" key="9">
    <source>
        <dbReference type="RuleBase" id="RU364116"/>
    </source>
</evidence>
<dbReference type="SFLD" id="SFLDG01065">
    <property type="entry name" value="anaerobic_coproporphyrinogen-I"/>
    <property type="match status" value="1"/>
</dbReference>
<dbReference type="NCBIfam" id="TIGR00539">
    <property type="entry name" value="hemN_rel"/>
    <property type="match status" value="1"/>
</dbReference>
<evidence type="ECO:0000259" key="10">
    <source>
        <dbReference type="PROSITE" id="PS51918"/>
    </source>
</evidence>
<evidence type="ECO:0000313" key="11">
    <source>
        <dbReference type="EMBL" id="QNO13573.1"/>
    </source>
</evidence>
<dbReference type="SMART" id="SM00729">
    <property type="entry name" value="Elp3"/>
    <property type="match status" value="1"/>
</dbReference>
<dbReference type="PROSITE" id="PS51918">
    <property type="entry name" value="RADICAL_SAM"/>
    <property type="match status" value="1"/>
</dbReference>
<dbReference type="PANTHER" id="PTHR13932">
    <property type="entry name" value="COPROPORPHYRINIGEN III OXIDASE"/>
    <property type="match status" value="1"/>
</dbReference>
<dbReference type="Proteomes" id="UP000516160">
    <property type="component" value="Chromosome"/>
</dbReference>
<comment type="function">
    <text evidence="9">Probably acts as a heme chaperone, transferring heme to an unknown acceptor. Binds one molecule of heme per monomer, possibly covalently. Binds 1 [4Fe-4S] cluster. The cluster is coordinated with 3 cysteines and an exchangeable S-adenosyl-L-methionine.</text>
</comment>
<dbReference type="RefSeq" id="WP_213167242.1">
    <property type="nucleotide sequence ID" value="NZ_CP058559.1"/>
</dbReference>
<sequence length="363" mass="41502">MAGIYIHIPFCVKKCHYCDFTSYTCLDSQDEYVKSLLQEIELKKEVLKQKEWSTIFIGGGTPSLLSIDNLSSITKSLFKYIDPVNISEFTIEVNPKTVDQAKLESYLNLGINRLSVGVQSFNDEELRNIGRIHSKEDAINTINLALATGFSNISLDLIFGLPYQTLDSLMQTLKIATDIGVKHISFYGLQIEEGTVLSNMVEENLTELPNEDIESTMYLEGVKYLVQNGYHQYEISNFAKDKLKSEHNFNYWLYKDYIGLGVSSHSKIEGTRYSNTHDIKIYMDKIKEGKIPVELKEILTPEEMRYEHKMLLLRTEEGIPLKDVKDEYLQVLLQNNLAKIKGEKLVLTEKGLVISNEIISEIL</sequence>
<dbReference type="InterPro" id="IPR006638">
    <property type="entry name" value="Elp3/MiaA/NifB-like_rSAM"/>
</dbReference>
<evidence type="ECO:0000256" key="1">
    <source>
        <dbReference type="ARBA" id="ARBA00006100"/>
    </source>
</evidence>
<dbReference type="PANTHER" id="PTHR13932:SF5">
    <property type="entry name" value="RADICAL S-ADENOSYL METHIONINE DOMAIN-CONTAINING PROTEIN 1, MITOCHONDRIAL"/>
    <property type="match status" value="1"/>
</dbReference>
<keyword evidence="7 9" id="KW-0411">Iron-sulfur</keyword>
<dbReference type="InterPro" id="IPR007197">
    <property type="entry name" value="rSAM"/>
</dbReference>
<proteinExistence type="inferred from homology"/>
<keyword evidence="8 9" id="KW-0143">Chaperone</keyword>
<keyword evidence="9" id="KW-0004">4Fe-4S</keyword>
<reference evidence="11 12" key="1">
    <citation type="submission" date="2020-07" db="EMBL/GenBank/DDBJ databases">
        <title>Alkalicella. sp. LB2 genome.</title>
        <authorList>
            <person name="Postec A."/>
            <person name="Quemeneur M."/>
        </authorList>
    </citation>
    <scope>NUCLEOTIDE SEQUENCE [LARGE SCALE GENOMIC DNA]</scope>
    <source>
        <strain evidence="11 12">LB2</strain>
    </source>
</reference>
<evidence type="ECO:0000256" key="8">
    <source>
        <dbReference type="ARBA" id="ARBA00023186"/>
    </source>
</evidence>
<dbReference type="GO" id="GO:0006779">
    <property type="term" value="P:porphyrin-containing compound biosynthetic process"/>
    <property type="evidence" value="ECO:0007669"/>
    <property type="project" value="InterPro"/>
</dbReference>
<name>A0A7G9W4G1_ALKCA</name>
<accession>A0A7G9W4G1</accession>
<evidence type="ECO:0000256" key="2">
    <source>
        <dbReference type="ARBA" id="ARBA00017228"/>
    </source>
</evidence>
<dbReference type="InterPro" id="IPR034505">
    <property type="entry name" value="Coproporphyrinogen-III_oxidase"/>
</dbReference>
<dbReference type="SFLD" id="SFLDF00288">
    <property type="entry name" value="HemN-like__clustered_with_nucl"/>
    <property type="match status" value="1"/>
</dbReference>
<comment type="similarity">
    <text evidence="1">Belongs to the anaerobic coproporphyrinogen-III oxidase family. HemW subfamily.</text>
</comment>
<dbReference type="KEGG" id="acae:HYG86_01715"/>
<dbReference type="CDD" id="cd01335">
    <property type="entry name" value="Radical_SAM"/>
    <property type="match status" value="1"/>
</dbReference>
<dbReference type="Gene3D" id="3.20.20.70">
    <property type="entry name" value="Aldolase class I"/>
    <property type="match status" value="1"/>
</dbReference>
<evidence type="ECO:0000256" key="7">
    <source>
        <dbReference type="ARBA" id="ARBA00023014"/>
    </source>
</evidence>
<dbReference type="Pfam" id="PF04055">
    <property type="entry name" value="Radical_SAM"/>
    <property type="match status" value="1"/>
</dbReference>
<dbReference type="SUPFAM" id="SSF102114">
    <property type="entry name" value="Radical SAM enzymes"/>
    <property type="match status" value="1"/>
</dbReference>
<dbReference type="GO" id="GO:0005737">
    <property type="term" value="C:cytoplasm"/>
    <property type="evidence" value="ECO:0007669"/>
    <property type="project" value="UniProtKB-SubCell"/>
</dbReference>
<keyword evidence="5 9" id="KW-0479">Metal-binding</keyword>
<evidence type="ECO:0000256" key="6">
    <source>
        <dbReference type="ARBA" id="ARBA00023004"/>
    </source>
</evidence>
<evidence type="ECO:0000256" key="4">
    <source>
        <dbReference type="ARBA" id="ARBA00022691"/>
    </source>
</evidence>
<dbReference type="AlphaFoldDB" id="A0A7G9W4G1"/>
<keyword evidence="12" id="KW-1185">Reference proteome</keyword>
<comment type="subcellular location">
    <subcellularLocation>
        <location evidence="9">Cytoplasm</location>
    </subcellularLocation>
</comment>
<evidence type="ECO:0000256" key="5">
    <source>
        <dbReference type="ARBA" id="ARBA00022723"/>
    </source>
</evidence>
<dbReference type="InterPro" id="IPR058240">
    <property type="entry name" value="rSAM_sf"/>
</dbReference>
<dbReference type="GO" id="GO:0004109">
    <property type="term" value="F:coproporphyrinogen oxidase activity"/>
    <property type="evidence" value="ECO:0007669"/>
    <property type="project" value="InterPro"/>
</dbReference>
<gene>
    <name evidence="11" type="primary">hemW</name>
    <name evidence="11" type="ORF">HYG86_01715</name>
</gene>
<evidence type="ECO:0000313" key="12">
    <source>
        <dbReference type="Proteomes" id="UP000516160"/>
    </source>
</evidence>
<dbReference type="GO" id="GO:0051539">
    <property type="term" value="F:4 iron, 4 sulfur cluster binding"/>
    <property type="evidence" value="ECO:0007669"/>
    <property type="project" value="UniProtKB-UniRule"/>
</dbReference>
<keyword evidence="9" id="KW-0963">Cytoplasm</keyword>
<dbReference type="SFLD" id="SFLDS00029">
    <property type="entry name" value="Radical_SAM"/>
    <property type="match status" value="1"/>
</dbReference>
<protein>
    <recommendedName>
        <fullName evidence="2 9">Heme chaperone HemW</fullName>
    </recommendedName>
</protein>